<accession>A0ABT6J781</accession>
<sequence>MTEPYVGEIQLFGFNFNPVGWAFCNGAVLPISQHTALFSLLGVNYGGDGHSNFALPNFAARAGAGPGQGPGLSERTLGETYGQESVTLTDAQMAAHGHGANAWSQSAPGSGSSAPVEGGGLSFLAASTGSRTFLASPLDTQLAPQAIGLQGQGLPHANRQPYLGVNFCIALQGVYPSFG</sequence>
<dbReference type="Gene3D" id="3.90.1340.10">
    <property type="entry name" value="Phage tail collar domain"/>
    <property type="match status" value="1"/>
</dbReference>
<evidence type="ECO:0000259" key="1">
    <source>
        <dbReference type="Pfam" id="PF07484"/>
    </source>
</evidence>
<comment type="caution">
    <text evidence="2">The sequence shown here is derived from an EMBL/GenBank/DDBJ whole genome shotgun (WGS) entry which is preliminary data.</text>
</comment>
<protein>
    <submittedName>
        <fullName evidence="2">Tail fiber protein</fullName>
    </submittedName>
</protein>
<gene>
    <name evidence="2" type="ORF">QFW77_06720</name>
</gene>
<evidence type="ECO:0000313" key="2">
    <source>
        <dbReference type="EMBL" id="MDH5822686.1"/>
    </source>
</evidence>
<evidence type="ECO:0000313" key="3">
    <source>
        <dbReference type="Proteomes" id="UP001156940"/>
    </source>
</evidence>
<proteinExistence type="predicted"/>
<dbReference type="EMBL" id="JARXRM010000025">
    <property type="protein sequence ID" value="MDH5822686.1"/>
    <property type="molecule type" value="Genomic_DNA"/>
</dbReference>
<dbReference type="InterPro" id="IPR011083">
    <property type="entry name" value="Phage_tail_collar_dom"/>
</dbReference>
<name>A0ABT6J781_9GAMM</name>
<dbReference type="SUPFAM" id="SSF88874">
    <property type="entry name" value="Receptor-binding domain of short tail fibre protein gp12"/>
    <property type="match status" value="1"/>
</dbReference>
<reference evidence="2 3" key="1">
    <citation type="submission" date="2023-04" db="EMBL/GenBank/DDBJ databases">
        <title>Luteimonas endophyticus RD2P54.</title>
        <authorList>
            <person name="Sun J.-Q."/>
        </authorList>
    </citation>
    <scope>NUCLEOTIDE SEQUENCE [LARGE SCALE GENOMIC DNA]</scope>
    <source>
        <strain evidence="2 3">RD2P54</strain>
    </source>
</reference>
<keyword evidence="3" id="KW-1185">Reference proteome</keyword>
<dbReference type="InterPro" id="IPR037053">
    <property type="entry name" value="Phage_tail_collar_dom_sf"/>
</dbReference>
<dbReference type="Pfam" id="PF07484">
    <property type="entry name" value="Collar"/>
    <property type="match status" value="1"/>
</dbReference>
<organism evidence="2 3">
    <name type="scientific">Luteimonas endophytica</name>
    <dbReference type="NCBI Taxonomy" id="3042023"/>
    <lineage>
        <taxon>Bacteria</taxon>
        <taxon>Pseudomonadati</taxon>
        <taxon>Pseudomonadota</taxon>
        <taxon>Gammaproteobacteria</taxon>
        <taxon>Lysobacterales</taxon>
        <taxon>Lysobacteraceae</taxon>
        <taxon>Luteimonas</taxon>
    </lineage>
</organism>
<feature type="domain" description="Phage tail collar" evidence="1">
    <location>
        <begin position="7"/>
        <end position="61"/>
    </location>
</feature>
<dbReference type="RefSeq" id="WP_280573653.1">
    <property type="nucleotide sequence ID" value="NZ_JARXRM010000025.1"/>
</dbReference>
<dbReference type="Proteomes" id="UP001156940">
    <property type="component" value="Unassembled WGS sequence"/>
</dbReference>